<accession>A0AA42AZP8</accession>
<evidence type="ECO:0000313" key="2">
    <source>
        <dbReference type="Proteomes" id="UP001177140"/>
    </source>
</evidence>
<protein>
    <submittedName>
        <fullName evidence="1">Uncharacterized protein</fullName>
    </submittedName>
</protein>
<name>A0AA42AZP8_PAPNU</name>
<keyword evidence="2" id="KW-1185">Reference proteome</keyword>
<dbReference type="EMBL" id="JAJJMA010274700">
    <property type="protein sequence ID" value="MCL7045855.1"/>
    <property type="molecule type" value="Genomic_DNA"/>
</dbReference>
<sequence length="225" mass="26629">MCREEWGTTEEETTSFIKDANACFHRFKIEACGSYQGYAVIIRDKERNPFLVISRVPEDYVSPFYHELQGVSLALKLAMKHMIFHFFFYCVSEDLCEYVKLSWAYKRRCDCPPRDNPRNPEKKLDYCVRCLAYSIYEMGEESNADKILFHIDEIFNDALERQGYPWFDLWATERSVKAVHHLAKSGLDQEMRINEIEEDEKIAEILYKEVYGHGSLQEVMLQMKK</sequence>
<dbReference type="Proteomes" id="UP001177140">
    <property type="component" value="Unassembled WGS sequence"/>
</dbReference>
<reference evidence="1" key="1">
    <citation type="submission" date="2022-03" db="EMBL/GenBank/DDBJ databases">
        <title>A functionally conserved STORR gene fusion in Papaver species that diverged 16.8 million years ago.</title>
        <authorList>
            <person name="Catania T."/>
        </authorList>
    </citation>
    <scope>NUCLEOTIDE SEQUENCE</scope>
    <source>
        <strain evidence="1">S-191538</strain>
    </source>
</reference>
<organism evidence="1 2">
    <name type="scientific">Papaver nudicaule</name>
    <name type="common">Iceland poppy</name>
    <dbReference type="NCBI Taxonomy" id="74823"/>
    <lineage>
        <taxon>Eukaryota</taxon>
        <taxon>Viridiplantae</taxon>
        <taxon>Streptophyta</taxon>
        <taxon>Embryophyta</taxon>
        <taxon>Tracheophyta</taxon>
        <taxon>Spermatophyta</taxon>
        <taxon>Magnoliopsida</taxon>
        <taxon>Ranunculales</taxon>
        <taxon>Papaveraceae</taxon>
        <taxon>Papaveroideae</taxon>
        <taxon>Papaver</taxon>
    </lineage>
</organism>
<comment type="caution">
    <text evidence="1">The sequence shown here is derived from an EMBL/GenBank/DDBJ whole genome shotgun (WGS) entry which is preliminary data.</text>
</comment>
<proteinExistence type="predicted"/>
<evidence type="ECO:0000313" key="1">
    <source>
        <dbReference type="EMBL" id="MCL7045855.1"/>
    </source>
</evidence>
<gene>
    <name evidence="1" type="ORF">MKW94_016267</name>
</gene>
<dbReference type="AlphaFoldDB" id="A0AA42AZP8"/>